<evidence type="ECO:0000313" key="4">
    <source>
        <dbReference type="EMBL" id="NKX89482.1"/>
    </source>
</evidence>
<feature type="domain" description="FAD-binding" evidence="3">
    <location>
        <begin position="7"/>
        <end position="347"/>
    </location>
</feature>
<dbReference type="Proteomes" id="UP000572007">
    <property type="component" value="Unassembled WGS sequence"/>
</dbReference>
<organism evidence="4 5">
    <name type="scientific">Nocardia coubleae</name>
    <dbReference type="NCBI Taxonomy" id="356147"/>
    <lineage>
        <taxon>Bacteria</taxon>
        <taxon>Bacillati</taxon>
        <taxon>Actinomycetota</taxon>
        <taxon>Actinomycetes</taxon>
        <taxon>Mycobacteriales</taxon>
        <taxon>Nocardiaceae</taxon>
        <taxon>Nocardia</taxon>
    </lineage>
</organism>
<dbReference type="PANTHER" id="PTHR13789">
    <property type="entry name" value="MONOOXYGENASE"/>
    <property type="match status" value="1"/>
</dbReference>
<evidence type="ECO:0000259" key="3">
    <source>
        <dbReference type="Pfam" id="PF01494"/>
    </source>
</evidence>
<dbReference type="AlphaFoldDB" id="A0A846W7Y7"/>
<dbReference type="GO" id="GO:0071949">
    <property type="term" value="F:FAD binding"/>
    <property type="evidence" value="ECO:0007669"/>
    <property type="project" value="InterPro"/>
</dbReference>
<proteinExistence type="predicted"/>
<keyword evidence="2" id="KW-0503">Monooxygenase</keyword>
<dbReference type="InterPro" id="IPR036188">
    <property type="entry name" value="FAD/NAD-bd_sf"/>
</dbReference>
<evidence type="ECO:0000256" key="1">
    <source>
        <dbReference type="ARBA" id="ARBA00023002"/>
    </source>
</evidence>
<keyword evidence="1" id="KW-0560">Oxidoreductase</keyword>
<dbReference type="Pfam" id="PF01494">
    <property type="entry name" value="FAD_binding_3"/>
    <property type="match status" value="1"/>
</dbReference>
<dbReference type="InterPro" id="IPR050493">
    <property type="entry name" value="FAD-dep_Monooxygenase_BioMet"/>
</dbReference>
<evidence type="ECO:0000313" key="5">
    <source>
        <dbReference type="Proteomes" id="UP000572007"/>
    </source>
</evidence>
<accession>A0A846W7Y7</accession>
<dbReference type="PANTHER" id="PTHR13789:SF309">
    <property type="entry name" value="PUTATIVE (AFU_ORTHOLOGUE AFUA_6G14510)-RELATED"/>
    <property type="match status" value="1"/>
</dbReference>
<dbReference type="Gene3D" id="3.50.50.60">
    <property type="entry name" value="FAD/NAD(P)-binding domain"/>
    <property type="match status" value="1"/>
</dbReference>
<reference evidence="4 5" key="1">
    <citation type="submission" date="2020-04" db="EMBL/GenBank/DDBJ databases">
        <title>MicrobeNet Type strains.</title>
        <authorList>
            <person name="Nicholson A.C."/>
        </authorList>
    </citation>
    <scope>NUCLEOTIDE SEQUENCE [LARGE SCALE GENOMIC DNA]</scope>
    <source>
        <strain evidence="4 5">DSM 44960</strain>
    </source>
</reference>
<protein>
    <recommendedName>
        <fullName evidence="3">FAD-binding domain-containing protein</fullName>
    </recommendedName>
</protein>
<dbReference type="EMBL" id="JAAXOM010000005">
    <property type="protein sequence ID" value="NKX89482.1"/>
    <property type="molecule type" value="Genomic_DNA"/>
</dbReference>
<sequence length="398" mass="43894">MTKSNGKIIILGGGIGGLCASIAFRRVGLDAHLYEQSASFGEVGAGIQVWVKGMKAFRELGLADEIRRRGAEVYQHQFFNPEGTPLYRAPLADLARQHNAPMPVMIRRPELIDALSGSDDLGPVSFNHRAVAVEQNARGVTVTFENGHKESADIVVAADGINSRIRRAVFPDVHTRTASYRYVRALARREPPNGPNLFTMYFGRGNRIAIGDCGDNYLYWLVGLKNPTLAIDEPNERLKDDLLQRFSVFPDAVRNVIEVTPPSALIHHYVRDVEPLPSWSSGRIVFLGDSAHATTPNLGRGAGEAILDSIVLARQLSQTSLRDQLGIDSAFAAYEAARRPQSEALQQMSWKIGLISSWDGFAATKVRDLMMKTIVGKKQVEKMHEEFQLDVPSLPQPV</sequence>
<dbReference type="GO" id="GO:0004497">
    <property type="term" value="F:monooxygenase activity"/>
    <property type="evidence" value="ECO:0007669"/>
    <property type="project" value="UniProtKB-KW"/>
</dbReference>
<dbReference type="InterPro" id="IPR002938">
    <property type="entry name" value="FAD-bd"/>
</dbReference>
<evidence type="ECO:0000256" key="2">
    <source>
        <dbReference type="ARBA" id="ARBA00023033"/>
    </source>
</evidence>
<name>A0A846W7Y7_9NOCA</name>
<dbReference type="PRINTS" id="PR00420">
    <property type="entry name" value="RNGMNOXGNASE"/>
</dbReference>
<dbReference type="SUPFAM" id="SSF51905">
    <property type="entry name" value="FAD/NAD(P)-binding domain"/>
    <property type="match status" value="1"/>
</dbReference>
<comment type="caution">
    <text evidence="4">The sequence shown here is derived from an EMBL/GenBank/DDBJ whole genome shotgun (WGS) entry which is preliminary data.</text>
</comment>
<keyword evidence="5" id="KW-1185">Reference proteome</keyword>
<gene>
    <name evidence="4" type="ORF">HGA10_19515</name>
</gene>
<dbReference type="RefSeq" id="WP_067636405.1">
    <property type="nucleotide sequence ID" value="NZ_JAAXOM010000005.1"/>
</dbReference>